<accession>A0A6D2I2A7</accession>
<evidence type="ECO:0000256" key="6">
    <source>
        <dbReference type="ARBA" id="ARBA00022723"/>
    </source>
</evidence>
<comment type="pathway">
    <text evidence="2">Protein modification; protein ubiquitination.</text>
</comment>
<evidence type="ECO:0000256" key="5">
    <source>
        <dbReference type="ARBA" id="ARBA00022679"/>
    </source>
</evidence>
<comment type="similarity">
    <text evidence="3">Belongs to the SINA (Seven in absentia) family.</text>
</comment>
<dbReference type="InterPro" id="IPR049548">
    <property type="entry name" value="Sina-like_RING"/>
</dbReference>
<dbReference type="InterPro" id="IPR013083">
    <property type="entry name" value="Znf_RING/FYVE/PHD"/>
</dbReference>
<evidence type="ECO:0000256" key="2">
    <source>
        <dbReference type="ARBA" id="ARBA00004906"/>
    </source>
</evidence>
<evidence type="ECO:0000256" key="9">
    <source>
        <dbReference type="ARBA" id="ARBA00022833"/>
    </source>
</evidence>
<evidence type="ECO:0000256" key="11">
    <source>
        <dbReference type="PROSITE-ProRule" id="PRU00455"/>
    </source>
</evidence>
<dbReference type="GO" id="GO:0016567">
    <property type="term" value="P:protein ubiquitination"/>
    <property type="evidence" value="ECO:0007669"/>
    <property type="project" value="UniProtKB-UniPathway"/>
</dbReference>
<dbReference type="PROSITE" id="PS51081">
    <property type="entry name" value="ZF_SIAH"/>
    <property type="match status" value="1"/>
</dbReference>
<keyword evidence="8" id="KW-0833">Ubl conjugation pathway</keyword>
<dbReference type="PANTHER" id="PTHR46632">
    <property type="entry name" value="E3 UBIQUITIN-PROTEIN LIGASE SINA-LIKE 4"/>
    <property type="match status" value="1"/>
</dbReference>
<evidence type="ECO:0000256" key="12">
    <source>
        <dbReference type="SAM" id="MobiDB-lite"/>
    </source>
</evidence>
<dbReference type="Gene3D" id="3.30.40.10">
    <property type="entry name" value="Zinc/RING finger domain, C3HC4 (zinc finger)"/>
    <property type="match status" value="1"/>
</dbReference>
<evidence type="ECO:0000256" key="4">
    <source>
        <dbReference type="ARBA" id="ARBA00012483"/>
    </source>
</evidence>
<organism evidence="14 15">
    <name type="scientific">Microthlaspi erraticum</name>
    <dbReference type="NCBI Taxonomy" id="1685480"/>
    <lineage>
        <taxon>Eukaryota</taxon>
        <taxon>Viridiplantae</taxon>
        <taxon>Streptophyta</taxon>
        <taxon>Embryophyta</taxon>
        <taxon>Tracheophyta</taxon>
        <taxon>Spermatophyta</taxon>
        <taxon>Magnoliopsida</taxon>
        <taxon>eudicotyledons</taxon>
        <taxon>Gunneridae</taxon>
        <taxon>Pentapetalae</taxon>
        <taxon>rosids</taxon>
        <taxon>malvids</taxon>
        <taxon>Brassicales</taxon>
        <taxon>Brassicaceae</taxon>
        <taxon>Coluteocarpeae</taxon>
        <taxon>Microthlaspi</taxon>
    </lineage>
</organism>
<name>A0A6D2I2A7_9BRAS</name>
<dbReference type="Pfam" id="PF21361">
    <property type="entry name" value="Sina_ZnF"/>
    <property type="match status" value="1"/>
</dbReference>
<dbReference type="OrthoDB" id="830976at2759"/>
<dbReference type="SUPFAM" id="SSF49599">
    <property type="entry name" value="TRAF domain-like"/>
    <property type="match status" value="1"/>
</dbReference>
<reference evidence="14" key="1">
    <citation type="submission" date="2020-01" db="EMBL/GenBank/DDBJ databases">
        <authorList>
            <person name="Mishra B."/>
        </authorList>
    </citation>
    <scope>NUCLEOTIDE SEQUENCE [LARGE SCALE GENOMIC DNA]</scope>
</reference>
<evidence type="ECO:0000259" key="13">
    <source>
        <dbReference type="PROSITE" id="PS51081"/>
    </source>
</evidence>
<evidence type="ECO:0000256" key="1">
    <source>
        <dbReference type="ARBA" id="ARBA00000900"/>
    </source>
</evidence>
<keyword evidence="7 11" id="KW-0863">Zinc-finger</keyword>
<protein>
    <recommendedName>
        <fullName evidence="4">RING-type E3 ubiquitin transferase</fullName>
        <ecNumber evidence="4">2.3.2.27</ecNumber>
    </recommendedName>
</protein>
<feature type="domain" description="SIAH-type" evidence="13">
    <location>
        <begin position="124"/>
        <end position="182"/>
    </location>
</feature>
<dbReference type="PANTHER" id="PTHR46632:SF11">
    <property type="entry name" value="E3 UBIQUITIN-PROTEIN LIGASE SINA-LIKE 1-RELATED"/>
    <property type="match status" value="1"/>
</dbReference>
<keyword evidence="5" id="KW-0808">Transferase</keyword>
<dbReference type="UniPathway" id="UPA00143"/>
<comment type="caution">
    <text evidence="14">The sequence shown here is derived from an EMBL/GenBank/DDBJ whole genome shotgun (WGS) entry which is preliminary data.</text>
</comment>
<sequence>MADGRNPEQALAGEASRSTRKRRRTLRSYIVEQEQGENGGRTASDNPNVDGGEVITEVRSGTVIDLALLDCPVCCIALAAPIYQCDSGHVACSSCCVNLRYKCPACTLPIGNYRCRIMERVLEAITFPCANAKHGCPKKFSYGKELAHEKQCSFALCHYPAPECNYAGVCKDLYRHYNDNHRDVSKMFVSGCTFGARMRIRDKVLVLQECGSHALVVVQCFEETNGVNVAVKCIGPCSAQGLGEFSFRLSCPFGGKTMSFESEMSMIQKVSFQTPGEDFMSIPAYCMANRVDLEMNICIRRRGEEEGR</sequence>
<dbReference type="EC" id="2.3.2.27" evidence="4"/>
<evidence type="ECO:0000256" key="10">
    <source>
        <dbReference type="ARBA" id="ARBA00024004"/>
    </source>
</evidence>
<evidence type="ECO:0000256" key="3">
    <source>
        <dbReference type="ARBA" id="ARBA00009119"/>
    </source>
</evidence>
<dbReference type="EMBL" id="CACVBM020000455">
    <property type="protein sequence ID" value="CAA7019547.1"/>
    <property type="molecule type" value="Genomic_DNA"/>
</dbReference>
<evidence type="ECO:0000256" key="7">
    <source>
        <dbReference type="ARBA" id="ARBA00022771"/>
    </source>
</evidence>
<dbReference type="Pfam" id="PF21362">
    <property type="entry name" value="Sina_RING"/>
    <property type="match status" value="1"/>
</dbReference>
<keyword evidence="6" id="KW-0479">Metal-binding</keyword>
<gene>
    <name evidence="14" type="ORF">MERR_LOCUS6782</name>
</gene>
<dbReference type="AlphaFoldDB" id="A0A6D2I2A7"/>
<feature type="region of interest" description="Disordered" evidence="12">
    <location>
        <begin position="1"/>
        <end position="52"/>
    </location>
</feature>
<dbReference type="GO" id="GO:0008270">
    <property type="term" value="F:zinc ion binding"/>
    <property type="evidence" value="ECO:0007669"/>
    <property type="project" value="UniProtKB-KW"/>
</dbReference>
<comment type="catalytic activity">
    <reaction evidence="1">
        <text>S-ubiquitinyl-[E2 ubiquitin-conjugating enzyme]-L-cysteine + [acceptor protein]-L-lysine = [E2 ubiquitin-conjugating enzyme]-L-cysteine + N(6)-ubiquitinyl-[acceptor protein]-L-lysine.</text>
        <dbReference type="EC" id="2.3.2.27"/>
    </reaction>
</comment>
<dbReference type="GO" id="GO:0061630">
    <property type="term" value="F:ubiquitin protein ligase activity"/>
    <property type="evidence" value="ECO:0007669"/>
    <property type="project" value="UniProtKB-EC"/>
</dbReference>
<dbReference type="CDD" id="cd16571">
    <property type="entry name" value="RING-HC_SIAHs"/>
    <property type="match status" value="1"/>
</dbReference>
<evidence type="ECO:0000313" key="15">
    <source>
        <dbReference type="Proteomes" id="UP000467841"/>
    </source>
</evidence>
<evidence type="ECO:0000256" key="8">
    <source>
        <dbReference type="ARBA" id="ARBA00022786"/>
    </source>
</evidence>
<keyword evidence="9" id="KW-0862">Zinc</keyword>
<dbReference type="InterPro" id="IPR013010">
    <property type="entry name" value="Znf_SIAH"/>
</dbReference>
<comment type="function">
    <text evidence="10">E3 ubiquitin-protein ligase that mediates ubiquitination and subsequent proteasomal degradation of target proteins. E3 ubiquitin ligases accept ubiquitin from an E2 ubiquitin-conjugating enzyme in the form of a thioester and then directly transfers the ubiquitin to targeted substrates. It probably triggers the ubiquitin-mediated degradation of different substrates.</text>
</comment>
<keyword evidence="15" id="KW-1185">Reference proteome</keyword>
<dbReference type="InterPro" id="IPR044286">
    <property type="entry name" value="SINL_plant"/>
</dbReference>
<evidence type="ECO:0000313" key="14">
    <source>
        <dbReference type="EMBL" id="CAA7019547.1"/>
    </source>
</evidence>
<proteinExistence type="inferred from homology"/>
<dbReference type="Proteomes" id="UP000467841">
    <property type="component" value="Unassembled WGS sequence"/>
</dbReference>